<dbReference type="CDD" id="cd21217">
    <property type="entry name" value="CH_PLS_FIM_rpt1"/>
    <property type="match status" value="1"/>
</dbReference>
<dbReference type="GO" id="GO:0051017">
    <property type="term" value="P:actin filament bundle assembly"/>
    <property type="evidence" value="ECO:0007669"/>
    <property type="project" value="InterPro"/>
</dbReference>
<dbReference type="SMART" id="SM00033">
    <property type="entry name" value="CH"/>
    <property type="match status" value="4"/>
</dbReference>
<dbReference type="SUPFAM" id="SSF47576">
    <property type="entry name" value="Calponin-homology domain, CH-domain"/>
    <property type="match status" value="1"/>
</dbReference>
<dbReference type="GO" id="GO:0032432">
    <property type="term" value="C:actin filament bundle"/>
    <property type="evidence" value="ECO:0007669"/>
    <property type="project" value="TreeGrafter"/>
</dbReference>
<proteinExistence type="evidence at transcript level"/>
<dbReference type="CDD" id="cd21219">
    <property type="entry name" value="CH_PLS_FIM_rpt3"/>
    <property type="match status" value="1"/>
</dbReference>
<evidence type="ECO:0000313" key="4">
    <source>
        <dbReference type="EMBL" id="BAA88953.1"/>
    </source>
</evidence>
<dbReference type="CDD" id="cd21220">
    <property type="entry name" value="CH_PLS_FIM_rpt4"/>
    <property type="match status" value="1"/>
</dbReference>
<reference evidence="4" key="1">
    <citation type="submission" date="1999-03" db="EMBL/GenBank/DDBJ databases">
        <title>Tetrahymena Fimbrin.</title>
        <authorList>
            <person name="Watanabe A."/>
            <person name="Yomenura I."/>
            <person name="Gonda K."/>
            <person name="Numata O."/>
        </authorList>
    </citation>
    <scope>NUCLEOTIDE SEQUENCE</scope>
</reference>
<dbReference type="EMBL" id="AB024706">
    <property type="protein sequence ID" value="BAA88953.1"/>
    <property type="molecule type" value="mRNA"/>
</dbReference>
<dbReference type="GO" id="GO:0051639">
    <property type="term" value="P:actin filament network formation"/>
    <property type="evidence" value="ECO:0007669"/>
    <property type="project" value="TreeGrafter"/>
</dbReference>
<dbReference type="InterPro" id="IPR001715">
    <property type="entry name" value="CH_dom"/>
</dbReference>
<dbReference type="PIR" id="JC7170">
    <property type="entry name" value="JC7170"/>
</dbReference>
<feature type="domain" description="Calponin-homology (CH)" evidence="3">
    <location>
        <begin position="228"/>
        <end position="330"/>
    </location>
</feature>
<protein>
    <submittedName>
        <fullName evidence="4">Fimbrin</fullName>
    </submittedName>
</protein>
<evidence type="ECO:0000256" key="2">
    <source>
        <dbReference type="ARBA" id="ARBA00023203"/>
    </source>
</evidence>
<feature type="domain" description="Calponin-homology (CH)" evidence="3">
    <location>
        <begin position="355"/>
        <end position="460"/>
    </location>
</feature>
<dbReference type="PANTHER" id="PTHR19961:SF18">
    <property type="entry name" value="FI19014P1"/>
    <property type="match status" value="1"/>
</dbReference>
<organism evidence="4">
    <name type="scientific">Tetrahymena thermophila</name>
    <dbReference type="NCBI Taxonomy" id="5911"/>
    <lineage>
        <taxon>Eukaryota</taxon>
        <taxon>Sar</taxon>
        <taxon>Alveolata</taxon>
        <taxon>Ciliophora</taxon>
        <taxon>Intramacronucleata</taxon>
        <taxon>Oligohymenophorea</taxon>
        <taxon>Hymenostomatida</taxon>
        <taxon>Tetrahymenina</taxon>
        <taxon>Tetrahymenidae</taxon>
        <taxon>Tetrahymena</taxon>
    </lineage>
</organism>
<feature type="domain" description="Calponin-homology (CH)" evidence="3">
    <location>
        <begin position="84"/>
        <end position="200"/>
    </location>
</feature>
<dbReference type="GO" id="GO:0051015">
    <property type="term" value="F:actin filament binding"/>
    <property type="evidence" value="ECO:0007669"/>
    <property type="project" value="InterPro"/>
</dbReference>
<dbReference type="InterPro" id="IPR036872">
    <property type="entry name" value="CH_dom_sf"/>
</dbReference>
<evidence type="ECO:0000256" key="1">
    <source>
        <dbReference type="ARBA" id="ARBA00022737"/>
    </source>
</evidence>
<keyword evidence="1" id="KW-0677">Repeat</keyword>
<keyword evidence="2" id="KW-0009">Actin-binding</keyword>
<dbReference type="AlphaFoldDB" id="Q9U5G9"/>
<dbReference type="PROSITE" id="PS00019">
    <property type="entry name" value="ACTININ_1"/>
    <property type="match status" value="1"/>
</dbReference>
<dbReference type="GO" id="GO:0005737">
    <property type="term" value="C:cytoplasm"/>
    <property type="evidence" value="ECO:0007669"/>
    <property type="project" value="TreeGrafter"/>
</dbReference>
<accession>Q9U5G9</accession>
<dbReference type="Pfam" id="PF00307">
    <property type="entry name" value="CH"/>
    <property type="match status" value="4"/>
</dbReference>
<feature type="non-terminal residue" evidence="4">
    <location>
        <position position="579"/>
    </location>
</feature>
<dbReference type="PROSITE" id="PS50021">
    <property type="entry name" value="CH"/>
    <property type="match status" value="4"/>
</dbReference>
<dbReference type="PANTHER" id="PTHR19961">
    <property type="entry name" value="FIMBRIN/PLASTIN"/>
    <property type="match status" value="1"/>
</dbReference>
<dbReference type="InterPro" id="IPR039959">
    <property type="entry name" value="Fimbrin/Plastin"/>
</dbReference>
<dbReference type="Gene3D" id="1.10.418.10">
    <property type="entry name" value="Calponin-like domain"/>
    <property type="match status" value="4"/>
</dbReference>
<sequence length="579" mass="65969">MNKQERISFLITISLKIQRNNIKNNIYLQNKNKLDSLHKSIYHIIKSNQKQIKSVLKMDTLKTAVKTDVEAKQSDTNAIHSFTQDEVNAYCEHINYYLSDDADLKELLPIDPQSNKIFEAVGDGVLLCKLINKATPGTIDPRAINTKNLNIFKKNENLTLAIASARAIGCVCVNITNNSIIDKREHIILGLVWQIIKAQMLFKIDLKNHPYLIRLKKEEEEISDLLKLPKEELLIRWFNYHLENAKHSTKINNFSKDVSSGTEYTVLLNQIAPEKCNKDGLNLEHLERCKKVINDSKLLGVPPCIKPSDIVNGNQKLNLIFCAHLFNNCPGLTPTEQEKIDAAGMIDDDNDPEASREERVFRMWMNSLNIEDVYLNNMIQDLRDGIVLCKIMDKLAPGKVDLKKVSNKNSKFTKIQNANYAVQLAKDLHLQIVGIGGTDIVDGNKKLILAIVWQLMRKQSLQVIGELNEQKLVEWGNSRIPQDKHITGFKDKSLKNSHFFFKIMESIEPRAINQDLITPGETDEEVTNNAKYAISVARKLGAAVFLVWEHIRDVNPKFLMTFTASLYHCAKEYEGKNVQ</sequence>
<dbReference type="GO" id="GO:0005884">
    <property type="term" value="C:actin filament"/>
    <property type="evidence" value="ECO:0007669"/>
    <property type="project" value="TreeGrafter"/>
</dbReference>
<name>Q9U5G9_TETTH</name>
<dbReference type="InterPro" id="IPR001589">
    <property type="entry name" value="Actinin_actin-bd_CS"/>
</dbReference>
<dbReference type="PROSITE" id="PS00020">
    <property type="entry name" value="ACTININ_2"/>
    <property type="match status" value="1"/>
</dbReference>
<evidence type="ECO:0000259" key="3">
    <source>
        <dbReference type="PROSITE" id="PS50021"/>
    </source>
</evidence>
<feature type="domain" description="Calponin-homology (CH)" evidence="3">
    <location>
        <begin position="466"/>
        <end position="571"/>
    </location>
</feature>